<protein>
    <submittedName>
        <fullName evidence="1">Uncharacterized protein</fullName>
    </submittedName>
</protein>
<organism evidence="1 2">
    <name type="scientific">Anopheles minimus</name>
    <dbReference type="NCBI Taxonomy" id="112268"/>
    <lineage>
        <taxon>Eukaryota</taxon>
        <taxon>Metazoa</taxon>
        <taxon>Ecdysozoa</taxon>
        <taxon>Arthropoda</taxon>
        <taxon>Hexapoda</taxon>
        <taxon>Insecta</taxon>
        <taxon>Pterygota</taxon>
        <taxon>Neoptera</taxon>
        <taxon>Endopterygota</taxon>
        <taxon>Diptera</taxon>
        <taxon>Nematocera</taxon>
        <taxon>Culicoidea</taxon>
        <taxon>Culicidae</taxon>
        <taxon>Anophelinae</taxon>
        <taxon>Anopheles</taxon>
    </lineage>
</organism>
<dbReference type="EnsemblMetazoa" id="AMIN014144-RA">
    <property type="protein sequence ID" value="AMIN014144-PA"/>
    <property type="gene ID" value="AMIN014144"/>
</dbReference>
<name>A0A182WN44_9DIPT</name>
<proteinExistence type="predicted"/>
<dbReference type="AlphaFoldDB" id="A0A182WN44"/>
<sequence length="29" mass="3048">MTIPVPVVQPNKEMKCLPIPMVAVAIGNG</sequence>
<reference evidence="2" key="1">
    <citation type="submission" date="2013-03" db="EMBL/GenBank/DDBJ databases">
        <title>The Genome Sequence of Anopheles minimus MINIMUS1.</title>
        <authorList>
            <consortium name="The Broad Institute Genomics Platform"/>
            <person name="Neafsey D.E."/>
            <person name="Walton C."/>
            <person name="Walker B."/>
            <person name="Young S.K."/>
            <person name="Zeng Q."/>
            <person name="Gargeya S."/>
            <person name="Fitzgerald M."/>
            <person name="Haas B."/>
            <person name="Abouelleil A."/>
            <person name="Allen A.W."/>
            <person name="Alvarado L."/>
            <person name="Arachchi H.M."/>
            <person name="Berlin A.M."/>
            <person name="Chapman S.B."/>
            <person name="Gainer-Dewar J."/>
            <person name="Goldberg J."/>
            <person name="Griggs A."/>
            <person name="Gujja S."/>
            <person name="Hansen M."/>
            <person name="Howarth C."/>
            <person name="Imamovic A."/>
            <person name="Ireland A."/>
            <person name="Larimer J."/>
            <person name="McCowan C."/>
            <person name="Murphy C."/>
            <person name="Pearson M."/>
            <person name="Poon T.W."/>
            <person name="Priest M."/>
            <person name="Roberts A."/>
            <person name="Saif S."/>
            <person name="Shea T."/>
            <person name="Sisk P."/>
            <person name="Sykes S."/>
            <person name="Wortman J."/>
            <person name="Nusbaum C."/>
            <person name="Birren B."/>
        </authorList>
    </citation>
    <scope>NUCLEOTIDE SEQUENCE [LARGE SCALE GENOMIC DNA]</scope>
    <source>
        <strain evidence="2">MINIMUS1</strain>
    </source>
</reference>
<reference evidence="1" key="2">
    <citation type="submission" date="2020-05" db="UniProtKB">
        <authorList>
            <consortium name="EnsemblMetazoa"/>
        </authorList>
    </citation>
    <scope>IDENTIFICATION</scope>
    <source>
        <strain evidence="1">MINIMUS1</strain>
    </source>
</reference>
<dbReference type="Proteomes" id="UP000075920">
    <property type="component" value="Unassembled WGS sequence"/>
</dbReference>
<evidence type="ECO:0000313" key="1">
    <source>
        <dbReference type="EnsemblMetazoa" id="AMIN014144-PA"/>
    </source>
</evidence>
<evidence type="ECO:0000313" key="2">
    <source>
        <dbReference type="Proteomes" id="UP000075920"/>
    </source>
</evidence>
<keyword evidence="2" id="KW-1185">Reference proteome</keyword>
<dbReference type="VEuPathDB" id="VectorBase:AMIN014144"/>
<accession>A0A182WN44</accession>